<dbReference type="RefSeq" id="WP_324717071.1">
    <property type="nucleotide sequence ID" value="NZ_CP141615.1"/>
</dbReference>
<dbReference type="SUPFAM" id="SSF48371">
    <property type="entry name" value="ARM repeat"/>
    <property type="match status" value="1"/>
</dbReference>
<proteinExistence type="predicted"/>
<dbReference type="EMBL" id="CP141615">
    <property type="protein sequence ID" value="WRP17801.1"/>
    <property type="molecule type" value="Genomic_DNA"/>
</dbReference>
<dbReference type="Gene3D" id="1.25.10.10">
    <property type="entry name" value="Leucine-rich Repeat Variant"/>
    <property type="match status" value="2"/>
</dbReference>
<name>A0ABZ1BYB3_9FIRM</name>
<dbReference type="InterPro" id="IPR011989">
    <property type="entry name" value="ARM-like"/>
</dbReference>
<accession>A0ABZ1BYB3</accession>
<protein>
    <recommendedName>
        <fullName evidence="3">HEAT repeat domain-containing protein</fullName>
    </recommendedName>
</protein>
<evidence type="ECO:0000313" key="2">
    <source>
        <dbReference type="Proteomes" id="UP001332192"/>
    </source>
</evidence>
<reference evidence="1 2" key="1">
    <citation type="journal article" date="2024" name="Front. Microbiol.">
        <title>Novel thermophilic genera Geochorda gen. nov. and Carboxydochorda gen. nov. from the deep terrestrial subsurface reveal the ecophysiological diversity in the class Limnochordia.</title>
        <authorList>
            <person name="Karnachuk O.V."/>
            <person name="Lukina A.P."/>
            <person name="Avakyan M.R."/>
            <person name="Kadnikov V.V."/>
            <person name="Begmatov S."/>
            <person name="Beletsky A.V."/>
            <person name="Vlasova K.G."/>
            <person name="Novikov A.A."/>
            <person name="Shcherbakova V.A."/>
            <person name="Mardanov A.V."/>
            <person name="Ravin N.V."/>
        </authorList>
    </citation>
    <scope>NUCLEOTIDE SEQUENCE [LARGE SCALE GENOMIC DNA]</scope>
    <source>
        <strain evidence="1 2">L945</strain>
    </source>
</reference>
<dbReference type="Proteomes" id="UP001332192">
    <property type="component" value="Chromosome"/>
</dbReference>
<evidence type="ECO:0000313" key="1">
    <source>
        <dbReference type="EMBL" id="WRP17801.1"/>
    </source>
</evidence>
<keyword evidence="2" id="KW-1185">Reference proteome</keyword>
<sequence length="459" mass="51713">MAPGYRELLEQLQGLTQYDGFLSALVDIRDSMVFYDRDLMLASYTGAVEGLIVSALASACLEGDREAGEAFDEVRRIVDQLPQRLDDPQAPPDVEAVVESFLRVGAWILRERVRLFITSFSRYVTDDYDPEQPVDALVLRAQQTLARDPEQCLEQLGEVGALMLRGHLLRRHWLEVVEPRLQLWLAGLRNMVGQVAATYPTFPWRSVDEERQRPHRPPAVVDLQAFRTRRFMAQETWQWPEGEQPQDDVDRLMERLFQGPQALDPPALEAFERLGEQAVPLLVAAVNARHLLEAGGPDVRAVVAAIRVLAHLRRHEVLERLVELAAAPEVPKEVAREAREALERLGGLAVDGVSEYLRRTSEVPAGGAALARLLARMPRSEKTFRTLVELFQRLRWEDDAKAAAAVALAEYGDGRALPVLQQALRDPQLPAGRVRWEIEGAVRRLTGHRSSRRRRVAKG</sequence>
<evidence type="ECO:0008006" key="3">
    <source>
        <dbReference type="Google" id="ProtNLM"/>
    </source>
</evidence>
<gene>
    <name evidence="1" type="ORF">U7230_01970</name>
</gene>
<organism evidence="1 2">
    <name type="scientific">Carboxydichorda subterranea</name>
    <dbReference type="NCBI Taxonomy" id="3109565"/>
    <lineage>
        <taxon>Bacteria</taxon>
        <taxon>Bacillati</taxon>
        <taxon>Bacillota</taxon>
        <taxon>Limnochordia</taxon>
        <taxon>Limnochordales</taxon>
        <taxon>Geochordaceae</taxon>
        <taxon>Carboxydichorda</taxon>
    </lineage>
</organism>
<dbReference type="InterPro" id="IPR016024">
    <property type="entry name" value="ARM-type_fold"/>
</dbReference>